<organism evidence="1">
    <name type="scientific">Myoviridae sp. ctByu2</name>
    <dbReference type="NCBI Taxonomy" id="2827668"/>
    <lineage>
        <taxon>Viruses</taxon>
        <taxon>Duplodnaviria</taxon>
        <taxon>Heunggongvirae</taxon>
        <taxon>Uroviricota</taxon>
        <taxon>Caudoviricetes</taxon>
    </lineage>
</organism>
<dbReference type="EMBL" id="BK032557">
    <property type="protein sequence ID" value="DAF47694.1"/>
    <property type="molecule type" value="Genomic_DNA"/>
</dbReference>
<evidence type="ECO:0000313" key="1">
    <source>
        <dbReference type="EMBL" id="DAF47694.1"/>
    </source>
</evidence>
<protein>
    <submittedName>
        <fullName evidence="1">Uncharacterized protein</fullName>
    </submittedName>
</protein>
<sequence length="34" mass="3710">MNKFLFISIIAFSTGGGFTATSRRLLNKTVFTIG</sequence>
<name>A0A8S5S9T3_9CAUD</name>
<accession>A0A8S5S9T3</accession>
<proteinExistence type="predicted"/>
<reference evidence="1" key="1">
    <citation type="journal article" date="2021" name="Proc. Natl. Acad. Sci. U.S.A.">
        <title>A Catalog of Tens of Thousands of Viruses from Human Metagenomes Reveals Hidden Associations with Chronic Diseases.</title>
        <authorList>
            <person name="Tisza M.J."/>
            <person name="Buck C.B."/>
        </authorList>
    </citation>
    <scope>NUCLEOTIDE SEQUENCE</scope>
    <source>
        <strain evidence="1">CtByu2</strain>
    </source>
</reference>